<dbReference type="RefSeq" id="XP_012208105.1">
    <property type="nucleotide sequence ID" value="XM_012352715.1"/>
</dbReference>
<dbReference type="GO" id="GO:0016020">
    <property type="term" value="C:membrane"/>
    <property type="evidence" value="ECO:0007669"/>
    <property type="project" value="InterPro"/>
</dbReference>
<dbReference type="Proteomes" id="UP000030745">
    <property type="component" value="Unassembled WGS sequence"/>
</dbReference>
<keyword evidence="2" id="KW-0472">Membrane</keyword>
<evidence type="ECO:0000256" key="2">
    <source>
        <dbReference type="SAM" id="Phobius"/>
    </source>
</evidence>
<name>A0A067C352_SAPPC</name>
<organism evidence="3 4">
    <name type="scientific">Saprolegnia parasitica (strain CBS 223.65)</name>
    <dbReference type="NCBI Taxonomy" id="695850"/>
    <lineage>
        <taxon>Eukaryota</taxon>
        <taxon>Sar</taxon>
        <taxon>Stramenopiles</taxon>
        <taxon>Oomycota</taxon>
        <taxon>Saprolegniomycetes</taxon>
        <taxon>Saprolegniales</taxon>
        <taxon>Saprolegniaceae</taxon>
        <taxon>Saprolegnia</taxon>
    </lineage>
</organism>
<proteinExistence type="inferred from homology"/>
<gene>
    <name evidence="3" type="ORF">SPRG_11055</name>
</gene>
<dbReference type="PANTHER" id="PTHR11206">
    <property type="entry name" value="MULTIDRUG RESISTANCE PROTEIN"/>
    <property type="match status" value="1"/>
</dbReference>
<keyword evidence="2" id="KW-0812">Transmembrane</keyword>
<dbReference type="AlphaFoldDB" id="A0A067C352"/>
<feature type="transmembrane region" description="Helical" evidence="2">
    <location>
        <begin position="371"/>
        <end position="389"/>
    </location>
</feature>
<evidence type="ECO:0000313" key="4">
    <source>
        <dbReference type="Proteomes" id="UP000030745"/>
    </source>
</evidence>
<dbReference type="OrthoDB" id="2126698at2759"/>
<evidence type="ECO:0000313" key="3">
    <source>
        <dbReference type="EMBL" id="KDO21202.1"/>
    </source>
</evidence>
<evidence type="ECO:0000256" key="1">
    <source>
        <dbReference type="ARBA" id="ARBA00010199"/>
    </source>
</evidence>
<keyword evidence="4" id="KW-1185">Reference proteome</keyword>
<feature type="transmembrane region" description="Helical" evidence="2">
    <location>
        <begin position="194"/>
        <end position="214"/>
    </location>
</feature>
<evidence type="ECO:0008006" key="5">
    <source>
        <dbReference type="Google" id="ProtNLM"/>
    </source>
</evidence>
<dbReference type="GO" id="GO:0015297">
    <property type="term" value="F:antiporter activity"/>
    <property type="evidence" value="ECO:0007669"/>
    <property type="project" value="InterPro"/>
</dbReference>
<accession>A0A067C352</accession>
<keyword evidence="2" id="KW-1133">Transmembrane helix</keyword>
<feature type="transmembrane region" description="Helical" evidence="2">
    <location>
        <begin position="428"/>
        <end position="450"/>
    </location>
</feature>
<protein>
    <recommendedName>
        <fullName evidence="5">MATE efflux family protein</fullName>
    </recommendedName>
</protein>
<dbReference type="STRING" id="695850.A0A067C352"/>
<dbReference type="GO" id="GO:0042910">
    <property type="term" value="F:xenobiotic transmembrane transporter activity"/>
    <property type="evidence" value="ECO:0007669"/>
    <property type="project" value="InterPro"/>
</dbReference>
<feature type="transmembrane region" description="Helical" evidence="2">
    <location>
        <begin position="70"/>
        <end position="88"/>
    </location>
</feature>
<feature type="transmembrane region" description="Helical" evidence="2">
    <location>
        <begin position="401"/>
        <end position="422"/>
    </location>
</feature>
<dbReference type="OMA" id="WEGMICG"/>
<dbReference type="Pfam" id="PF01554">
    <property type="entry name" value="MatE"/>
    <property type="match status" value="2"/>
</dbReference>
<feature type="transmembrane region" description="Helical" evidence="2">
    <location>
        <begin position="333"/>
        <end position="351"/>
    </location>
</feature>
<sequence length="482" mass="52538">MAGQDVRDSSIACGRSSSMSRFWSTSLHDEVAPLLRLALPIFVSLMSFFALSMTELIVAGHLGTTEFTAVAYAQLVLDFTLIIFTQGFNKGLDALASQAFGAKNFALIGRYTQTCCLCLTLACVPIGCIWWVCADALHVVKGVDPRSIELARLYARVSILWLWPRLMFQAATAFSKRSRSSYPRPCARSQRVFLVHGGFGMAGLGFVGCPLAMVATQSLRLVGFVTYMTHLRGLHRQAWSWSWHFLDARYIRTLVGIGVPLMLGQAFENAQFQTMALFASMCSEISLDAHNATMQLVFFLTSPIYGLTDAGVNRMGMYLGAGDPIKAKDVSHLLFACIFGMSAIIALPWMLSRHVIGRVYSNDAAVHEAMATITVVAAGGYMALSVFYYSMATLRAQAKAVPVMLAFVCGAWLLGVPFAYVLGVHLQLGLLGVWIGMALGYSATTAIGFYHAQRSDWATEAAKAVDRSAKKPHHAAETTKLV</sequence>
<feature type="transmembrane region" description="Helical" evidence="2">
    <location>
        <begin position="108"/>
        <end position="132"/>
    </location>
</feature>
<feature type="transmembrane region" description="Helical" evidence="2">
    <location>
        <begin position="37"/>
        <end position="58"/>
    </location>
</feature>
<dbReference type="EMBL" id="KK583293">
    <property type="protein sequence ID" value="KDO21202.1"/>
    <property type="molecule type" value="Genomic_DNA"/>
</dbReference>
<reference evidence="3 4" key="1">
    <citation type="journal article" date="2013" name="PLoS Genet.">
        <title>Distinctive expansion of potential virulence genes in the genome of the oomycete fish pathogen Saprolegnia parasitica.</title>
        <authorList>
            <person name="Jiang R.H."/>
            <person name="de Bruijn I."/>
            <person name="Haas B.J."/>
            <person name="Belmonte R."/>
            <person name="Lobach L."/>
            <person name="Christie J."/>
            <person name="van den Ackerveken G."/>
            <person name="Bottin A."/>
            <person name="Bulone V."/>
            <person name="Diaz-Moreno S.M."/>
            <person name="Dumas B."/>
            <person name="Fan L."/>
            <person name="Gaulin E."/>
            <person name="Govers F."/>
            <person name="Grenville-Briggs L.J."/>
            <person name="Horner N.R."/>
            <person name="Levin J.Z."/>
            <person name="Mammella M."/>
            <person name="Meijer H.J."/>
            <person name="Morris P."/>
            <person name="Nusbaum C."/>
            <person name="Oome S."/>
            <person name="Phillips A.J."/>
            <person name="van Rooyen D."/>
            <person name="Rzeszutek E."/>
            <person name="Saraiva M."/>
            <person name="Secombes C.J."/>
            <person name="Seidl M.F."/>
            <person name="Snel B."/>
            <person name="Stassen J.H."/>
            <person name="Sykes S."/>
            <person name="Tripathy S."/>
            <person name="van den Berg H."/>
            <person name="Vega-Arreguin J.C."/>
            <person name="Wawra S."/>
            <person name="Young S.K."/>
            <person name="Zeng Q."/>
            <person name="Dieguez-Uribeondo J."/>
            <person name="Russ C."/>
            <person name="Tyler B.M."/>
            <person name="van West P."/>
        </authorList>
    </citation>
    <scope>NUCLEOTIDE SEQUENCE [LARGE SCALE GENOMIC DNA]</scope>
    <source>
        <strain evidence="3 4">CBS 223.65</strain>
    </source>
</reference>
<dbReference type="GeneID" id="24133126"/>
<dbReference type="KEGG" id="spar:SPRG_11055"/>
<comment type="similarity">
    <text evidence="1">Belongs to the multi antimicrobial extrusion (MATE) (TC 2.A.66.1) family.</text>
</comment>
<dbReference type="InterPro" id="IPR002528">
    <property type="entry name" value="MATE_fam"/>
</dbReference>
<dbReference type="VEuPathDB" id="FungiDB:SPRG_11055"/>